<dbReference type="WBParaSite" id="Csp11.Scaffold629.g13799.t1">
    <property type="protein sequence ID" value="Csp11.Scaffold629.g13799.t1"/>
    <property type="gene ID" value="Csp11.Scaffold629.g13799"/>
</dbReference>
<proteinExistence type="predicted"/>
<dbReference type="AlphaFoldDB" id="A0A1I7U138"/>
<evidence type="ECO:0000313" key="3">
    <source>
        <dbReference type="WBParaSite" id="Csp11.Scaffold629.g13799.t1"/>
    </source>
</evidence>
<protein>
    <submittedName>
        <fullName evidence="3">Prefoldin subunit 6</fullName>
    </submittedName>
</protein>
<accession>A0A1I7U138</accession>
<organism evidence="2 3">
    <name type="scientific">Caenorhabditis tropicalis</name>
    <dbReference type="NCBI Taxonomy" id="1561998"/>
    <lineage>
        <taxon>Eukaryota</taxon>
        <taxon>Metazoa</taxon>
        <taxon>Ecdysozoa</taxon>
        <taxon>Nematoda</taxon>
        <taxon>Chromadorea</taxon>
        <taxon>Rhabditida</taxon>
        <taxon>Rhabditina</taxon>
        <taxon>Rhabditomorpha</taxon>
        <taxon>Rhabditoidea</taxon>
        <taxon>Rhabditidae</taxon>
        <taxon>Peloderinae</taxon>
        <taxon>Caenorhabditis</taxon>
    </lineage>
</organism>
<sequence length="115" mass="13185">MASCHKQLIKEFLEVHDILEEQINKKSEVYEKLKIEVLEKTNEISTLTENLQQMIVSINTQKEIIQKLKEETAKYEVHTGEVFNTGILLLSYQNTDVLISEGLCQKIEGTSTTSK</sequence>
<evidence type="ECO:0000256" key="1">
    <source>
        <dbReference type="SAM" id="Coils"/>
    </source>
</evidence>
<feature type="coiled-coil region" evidence="1">
    <location>
        <begin position="16"/>
        <end position="71"/>
    </location>
</feature>
<reference evidence="3" key="1">
    <citation type="submission" date="2016-11" db="UniProtKB">
        <authorList>
            <consortium name="WormBaseParasite"/>
        </authorList>
    </citation>
    <scope>IDENTIFICATION</scope>
</reference>
<keyword evidence="1" id="KW-0175">Coiled coil</keyword>
<keyword evidence="2" id="KW-1185">Reference proteome</keyword>
<dbReference type="Proteomes" id="UP000095282">
    <property type="component" value="Unplaced"/>
</dbReference>
<evidence type="ECO:0000313" key="2">
    <source>
        <dbReference type="Proteomes" id="UP000095282"/>
    </source>
</evidence>
<name>A0A1I7U138_9PELO</name>